<organism evidence="1 2">
    <name type="scientific">Vibrio aerogenes CECT 7868</name>
    <dbReference type="NCBI Taxonomy" id="1216006"/>
    <lineage>
        <taxon>Bacteria</taxon>
        <taxon>Pseudomonadati</taxon>
        <taxon>Pseudomonadota</taxon>
        <taxon>Gammaproteobacteria</taxon>
        <taxon>Vibrionales</taxon>
        <taxon>Vibrionaceae</taxon>
        <taxon>Vibrio</taxon>
    </lineage>
</organism>
<dbReference type="AlphaFoldDB" id="A0A1M6DEH0"/>
<evidence type="ECO:0000313" key="1">
    <source>
        <dbReference type="EMBL" id="SHI71727.1"/>
    </source>
</evidence>
<reference evidence="1 2" key="1">
    <citation type="submission" date="2016-11" db="EMBL/GenBank/DDBJ databases">
        <authorList>
            <person name="Jaros S."/>
            <person name="Januszkiewicz K."/>
            <person name="Wedrychowicz H."/>
        </authorList>
    </citation>
    <scope>NUCLEOTIDE SEQUENCE [LARGE SCALE GENOMIC DNA]</scope>
    <source>
        <strain evidence="1 2">CECT 7868</strain>
    </source>
</reference>
<name>A0A1M6DEH0_9VIBR</name>
<sequence>MDVESACYPVMMAVGSVEPHETPQMSQVNLTMPDIVQSRQAVR</sequence>
<proteinExistence type="predicted"/>
<evidence type="ECO:0000313" key="2">
    <source>
        <dbReference type="Proteomes" id="UP000184608"/>
    </source>
</evidence>
<accession>A0A1M6DEH0</accession>
<dbReference type="EMBL" id="FQXZ01000046">
    <property type="protein sequence ID" value="SHI71727.1"/>
    <property type="molecule type" value="Genomic_DNA"/>
</dbReference>
<protein>
    <submittedName>
        <fullName evidence="1">Uncharacterized protein</fullName>
    </submittedName>
</protein>
<dbReference type="Proteomes" id="UP000184608">
    <property type="component" value="Unassembled WGS sequence"/>
</dbReference>
<gene>
    <name evidence="1" type="ORF">VA7868_04211</name>
</gene>
<keyword evidence="2" id="KW-1185">Reference proteome</keyword>